<dbReference type="RefSeq" id="XP_010245274.1">
    <property type="nucleotide sequence ID" value="XM_010246972.2"/>
</dbReference>
<dbReference type="GeneID" id="104588848"/>
<proteinExistence type="predicted"/>
<gene>
    <name evidence="2" type="primary">LOC104588848</name>
</gene>
<dbReference type="eggNOG" id="KOG0533">
    <property type="taxonomic scope" value="Eukaryota"/>
</dbReference>
<evidence type="ECO:0000313" key="2">
    <source>
        <dbReference type="RefSeq" id="XP_010245274.1"/>
    </source>
</evidence>
<dbReference type="STRING" id="4432.A0A1U7Z3H9"/>
<protein>
    <submittedName>
        <fullName evidence="2">Uncharacterized protein LOC104588848</fullName>
    </submittedName>
</protein>
<organism evidence="1 2">
    <name type="scientific">Nelumbo nucifera</name>
    <name type="common">Sacred lotus</name>
    <dbReference type="NCBI Taxonomy" id="4432"/>
    <lineage>
        <taxon>Eukaryota</taxon>
        <taxon>Viridiplantae</taxon>
        <taxon>Streptophyta</taxon>
        <taxon>Embryophyta</taxon>
        <taxon>Tracheophyta</taxon>
        <taxon>Spermatophyta</taxon>
        <taxon>Magnoliopsida</taxon>
        <taxon>Proteales</taxon>
        <taxon>Nelumbonaceae</taxon>
        <taxon>Nelumbo</taxon>
    </lineage>
</organism>
<evidence type="ECO:0000313" key="1">
    <source>
        <dbReference type="Proteomes" id="UP000189703"/>
    </source>
</evidence>
<name>A0A1U7Z3H9_NELNU</name>
<dbReference type="Proteomes" id="UP000189703">
    <property type="component" value="Unplaced"/>
</dbReference>
<dbReference type="AlphaFoldDB" id="A0A1U7Z3H9"/>
<accession>A0A1U7Z3H9</accession>
<dbReference type="KEGG" id="nnu:104588848"/>
<sequence>MINPFQAPDVHRSGDNLSGAGGLSVYNRNRHQALHLQLRLWCLERGHQELFLEAGDLKQYSIHYDRRSKVTTEIIFSRLADALAVVKRWTIDTKYHIADVSIWMAHLGVSFGRRSEVSTSSKYFPTSRRVFRRLKDYARKLSDVDAFTQEIEHWVLGRTSSGNEKGKQLFRYPFLVDELQKLDYALEGILFQQLFRMPYCILQMI</sequence>
<dbReference type="OrthoDB" id="1739759at2759"/>
<reference evidence="2" key="1">
    <citation type="submission" date="2025-08" db="UniProtKB">
        <authorList>
            <consortium name="RefSeq"/>
        </authorList>
    </citation>
    <scope>IDENTIFICATION</scope>
</reference>
<dbReference type="PANTHER" id="PTHR35118">
    <property type="entry name" value="KINASE FAMILY PROTEIN"/>
    <property type="match status" value="1"/>
</dbReference>
<dbReference type="PANTHER" id="PTHR35118:SF2">
    <property type="entry name" value="PROTEIN KINASE DOMAIN-CONTAINING PROTEIN"/>
    <property type="match status" value="1"/>
</dbReference>
<keyword evidence="1" id="KW-1185">Reference proteome</keyword>